<proteinExistence type="predicted"/>
<accession>A0ABU2TQQ0</accession>
<dbReference type="EMBL" id="JAVREY010000007">
    <property type="protein sequence ID" value="MDT0463212.1"/>
    <property type="molecule type" value="Genomic_DNA"/>
</dbReference>
<evidence type="ECO:0000313" key="1">
    <source>
        <dbReference type="EMBL" id="MDT0463212.1"/>
    </source>
</evidence>
<evidence type="ECO:0000313" key="2">
    <source>
        <dbReference type="Proteomes" id="UP001183809"/>
    </source>
</evidence>
<gene>
    <name evidence="1" type="ORF">RM764_09305</name>
</gene>
<comment type="caution">
    <text evidence="1">The sequence shown here is derived from an EMBL/GenBank/DDBJ whole genome shotgun (WGS) entry which is preliminary data.</text>
</comment>
<reference evidence="2" key="1">
    <citation type="submission" date="2023-07" db="EMBL/GenBank/DDBJ databases">
        <title>30 novel species of actinomycetes from the DSMZ collection.</title>
        <authorList>
            <person name="Nouioui I."/>
        </authorList>
    </citation>
    <scope>NUCLEOTIDE SEQUENCE [LARGE SCALE GENOMIC DNA]</scope>
    <source>
        <strain evidence="2">DSM 41699</strain>
    </source>
</reference>
<keyword evidence="2" id="KW-1185">Reference proteome</keyword>
<name>A0ABU2TQQ0_9ACTN</name>
<organism evidence="1 2">
    <name type="scientific">Streptomyces gibsoniae</name>
    <dbReference type="NCBI Taxonomy" id="3075529"/>
    <lineage>
        <taxon>Bacteria</taxon>
        <taxon>Bacillati</taxon>
        <taxon>Actinomycetota</taxon>
        <taxon>Actinomycetes</taxon>
        <taxon>Kitasatosporales</taxon>
        <taxon>Streptomycetaceae</taxon>
        <taxon>Streptomyces</taxon>
    </lineage>
</organism>
<dbReference type="RefSeq" id="WP_311693876.1">
    <property type="nucleotide sequence ID" value="NZ_JAVREY010000007.1"/>
</dbReference>
<sequence length="53" mass="5679">MQGVDVRRLLVGGRESISLALPELIPSAISCADAPSAIAPPKRCVMSWLIFIE</sequence>
<protein>
    <submittedName>
        <fullName evidence="1">Uncharacterized protein</fullName>
    </submittedName>
</protein>
<dbReference type="Proteomes" id="UP001183809">
    <property type="component" value="Unassembled WGS sequence"/>
</dbReference>